<dbReference type="PRINTS" id="PR01415">
    <property type="entry name" value="ANKYRIN"/>
</dbReference>
<reference evidence="2 3" key="1">
    <citation type="submission" date="2015-01" db="EMBL/GenBank/DDBJ databases">
        <title>Genome Sequencing of Rickettsiales.</title>
        <authorList>
            <person name="Daugherty S.C."/>
            <person name="Su Q."/>
            <person name="Abolude K."/>
            <person name="Beier-Sexton M."/>
            <person name="Carlyon J.A."/>
            <person name="Carter R."/>
            <person name="Day N.P."/>
            <person name="Dumler S.J."/>
            <person name="Dyachenko V."/>
            <person name="Godinez A."/>
            <person name="Kurtti T.J."/>
            <person name="Lichay M."/>
            <person name="Mullins K.E."/>
            <person name="Ott S."/>
            <person name="Pappas-Brown V."/>
            <person name="Paris D.H."/>
            <person name="Patel P."/>
            <person name="Richards A.L."/>
            <person name="Sadzewicz L."/>
            <person name="Sears K."/>
            <person name="Seidman D."/>
            <person name="Sengamalay N."/>
            <person name="Stenos J."/>
            <person name="Tallon L.J."/>
            <person name="Vincent G."/>
            <person name="Fraser C.M."/>
            <person name="Munderloh U."/>
            <person name="Dunning-Hotopp J.C."/>
        </authorList>
    </citation>
    <scope>NUCLEOTIDE SEQUENCE [LARGE SCALE GENOMIC DNA]</scope>
    <source>
        <strain evidence="2 3">TA716</strain>
    </source>
</reference>
<dbReference type="PANTHER" id="PTHR46899">
    <property type="entry name" value="PROTEIN PHOSPHATASE 1 REGULATORY SUBUNIT 27"/>
    <property type="match status" value="1"/>
</dbReference>
<feature type="repeat" description="ANK" evidence="1">
    <location>
        <begin position="67"/>
        <end position="94"/>
    </location>
</feature>
<feature type="repeat" description="ANK" evidence="1">
    <location>
        <begin position="95"/>
        <end position="128"/>
    </location>
</feature>
<evidence type="ECO:0000313" key="3">
    <source>
        <dbReference type="Proteomes" id="UP000033671"/>
    </source>
</evidence>
<dbReference type="PANTHER" id="PTHR46899:SF3">
    <property type="entry name" value="PROTEIN PHOSPHATASE 1 REGULATORY SUBUNIT 27"/>
    <property type="match status" value="1"/>
</dbReference>
<dbReference type="InterPro" id="IPR036770">
    <property type="entry name" value="Ankyrin_rpt-contain_sf"/>
</dbReference>
<dbReference type="SMART" id="SM00248">
    <property type="entry name" value="ANK"/>
    <property type="match status" value="5"/>
</dbReference>
<proteinExistence type="predicted"/>
<dbReference type="EMBL" id="LAOA01000001">
    <property type="protein sequence ID" value="KJV77712.1"/>
    <property type="molecule type" value="Genomic_DNA"/>
</dbReference>
<feature type="repeat" description="ANK" evidence="1">
    <location>
        <begin position="161"/>
        <end position="187"/>
    </location>
</feature>
<dbReference type="AlphaFoldDB" id="A0A0F3PCP8"/>
<dbReference type="PROSITE" id="PS50088">
    <property type="entry name" value="ANK_REPEAT"/>
    <property type="match status" value="5"/>
</dbReference>
<sequence length="431" mass="48387">MNVQLYNAIKNNDLAELENLIAAGCDINNEVYNTGLTALHLAVINDHVQIIQKLLDIGADITKEANDGFSALHFAIIKGNLDIVQKLLDTGQDITGCAVLHFTISKGGNIQIIQKLIDAVADINQKDNDGWSALHIAVNEGNIDVIKKLLDAGADINQKKGEWSALHIAIHDNNQNLIHYLLDAGADPTNLPGNPSNGGLLSYAVHANYDLKIIKLLLDKGYSNAGNFDLNEEDFCKHISDAHLLEVYKKIKLVKFIHSKGKICKDSKDSDDNRTFFDLITNTDIKDQNLPYTFDQASVDEICTELNKHINVSIASQMMDIMNRMAVRKILIENIEIEHNKYQNDESSEKKKIQIFEINFDCIQHLLNKLSNKDIFNFNRSICKTCVDEVQNEVQVDLNNPNIQVECENYTNETQTEESENNTYVHTIGEI</sequence>
<feature type="repeat" description="ANK" evidence="1">
    <location>
        <begin position="129"/>
        <end position="161"/>
    </location>
</feature>
<keyword evidence="1" id="KW-0040">ANK repeat</keyword>
<dbReference type="PROSITE" id="PS50297">
    <property type="entry name" value="ANK_REP_REGION"/>
    <property type="match status" value="4"/>
</dbReference>
<dbReference type="InterPro" id="IPR053080">
    <property type="entry name" value="PP1_regulatory_subunit_27"/>
</dbReference>
<name>A0A0F3PCP8_ORITS</name>
<feature type="repeat" description="ANK" evidence="1">
    <location>
        <begin position="34"/>
        <end position="66"/>
    </location>
</feature>
<evidence type="ECO:0000313" key="2">
    <source>
        <dbReference type="EMBL" id="KJV77712.1"/>
    </source>
</evidence>
<accession>A0A0F3PCP8</accession>
<evidence type="ECO:0000256" key="1">
    <source>
        <dbReference type="PROSITE-ProRule" id="PRU00023"/>
    </source>
</evidence>
<dbReference type="PATRIC" id="fig|1359175.3.peg.10"/>
<dbReference type="Gene3D" id="1.25.40.20">
    <property type="entry name" value="Ankyrin repeat-containing domain"/>
    <property type="match status" value="2"/>
</dbReference>
<protein>
    <submittedName>
        <fullName evidence="2">Ankyrin repeat family protein</fullName>
    </submittedName>
</protein>
<dbReference type="RefSeq" id="WP_045916458.1">
    <property type="nucleotide sequence ID" value="NZ_LAOA01000001.1"/>
</dbReference>
<comment type="caution">
    <text evidence="2">The sequence shown here is derived from an EMBL/GenBank/DDBJ whole genome shotgun (WGS) entry which is preliminary data.</text>
</comment>
<dbReference type="InterPro" id="IPR002110">
    <property type="entry name" value="Ankyrin_rpt"/>
</dbReference>
<dbReference type="SUPFAM" id="SSF48403">
    <property type="entry name" value="Ankyrin repeat"/>
    <property type="match status" value="1"/>
</dbReference>
<gene>
    <name evidence="2" type="ORF">OTSTA716_0009</name>
</gene>
<dbReference type="Proteomes" id="UP000033671">
    <property type="component" value="Unassembled WGS sequence"/>
</dbReference>
<dbReference type="Pfam" id="PF12796">
    <property type="entry name" value="Ank_2"/>
    <property type="match status" value="2"/>
</dbReference>
<organism evidence="2 3">
    <name type="scientific">Orientia tsutsugamushi str. TA716</name>
    <dbReference type="NCBI Taxonomy" id="1359175"/>
    <lineage>
        <taxon>Bacteria</taxon>
        <taxon>Pseudomonadati</taxon>
        <taxon>Pseudomonadota</taxon>
        <taxon>Alphaproteobacteria</taxon>
        <taxon>Rickettsiales</taxon>
        <taxon>Rickettsiaceae</taxon>
        <taxon>Rickettsieae</taxon>
        <taxon>Orientia</taxon>
    </lineage>
</organism>